<proteinExistence type="predicted"/>
<dbReference type="EMBL" id="JAPDIA010000002">
    <property type="protein sequence ID" value="MDG0808696.1"/>
    <property type="molecule type" value="Genomic_DNA"/>
</dbReference>
<comment type="caution">
    <text evidence="1">The sequence shown here is derived from an EMBL/GenBank/DDBJ whole genome shotgun (WGS) entry which is preliminary data.</text>
</comment>
<dbReference type="AlphaFoldDB" id="A0A9X4KR58"/>
<dbReference type="RefSeq" id="WP_277529443.1">
    <property type="nucleotide sequence ID" value="NZ_JAPDIA010000002.1"/>
</dbReference>
<reference evidence="1" key="1">
    <citation type="submission" date="2022-10" db="EMBL/GenBank/DDBJ databases">
        <title>Comparative genomic analysis of Cohnella hashimotonis sp. nov., isolated from the International Space Station.</title>
        <authorList>
            <person name="Simpson A."/>
            <person name="Venkateswaran K."/>
        </authorList>
    </citation>
    <scope>NUCLEOTIDE SEQUENCE</scope>
    <source>
        <strain evidence="1">DSM 28161</strain>
    </source>
</reference>
<accession>A0A9X4KR58</accession>
<name>A0A9X4KR58_9BACL</name>
<organism evidence="1 2">
    <name type="scientific">Cohnella rhizosphaerae</name>
    <dbReference type="NCBI Taxonomy" id="1457232"/>
    <lineage>
        <taxon>Bacteria</taxon>
        <taxon>Bacillati</taxon>
        <taxon>Bacillota</taxon>
        <taxon>Bacilli</taxon>
        <taxon>Bacillales</taxon>
        <taxon>Paenibacillaceae</taxon>
        <taxon>Cohnella</taxon>
    </lineage>
</organism>
<evidence type="ECO:0000313" key="1">
    <source>
        <dbReference type="EMBL" id="MDG0808696.1"/>
    </source>
</evidence>
<evidence type="ECO:0000313" key="2">
    <source>
        <dbReference type="Proteomes" id="UP001153404"/>
    </source>
</evidence>
<sequence length="103" mass="12264">MEKSKYYVSVQARTINTQRGDAAYEFEIEAGEEELVQLQELFDSMDEFDQAGFWRSHQPFLEYSHDPENDGYDYYLKEIYRRLSDWGTEETKRHIATMDVGSM</sequence>
<dbReference type="Proteomes" id="UP001153404">
    <property type="component" value="Unassembled WGS sequence"/>
</dbReference>
<protein>
    <recommendedName>
        <fullName evidence="3">Hydrolase</fullName>
    </recommendedName>
</protein>
<gene>
    <name evidence="1" type="ORF">OMP40_04300</name>
</gene>
<evidence type="ECO:0008006" key="3">
    <source>
        <dbReference type="Google" id="ProtNLM"/>
    </source>
</evidence>
<keyword evidence="2" id="KW-1185">Reference proteome</keyword>